<dbReference type="SMART" id="SM00448">
    <property type="entry name" value="REC"/>
    <property type="match status" value="1"/>
</dbReference>
<feature type="domain" description="Response regulatory" evidence="8">
    <location>
        <begin position="763"/>
        <end position="877"/>
    </location>
</feature>
<dbReference type="OrthoDB" id="9813903at2"/>
<evidence type="ECO:0000256" key="6">
    <source>
        <dbReference type="SAM" id="Coils"/>
    </source>
</evidence>
<dbReference type="RefSeq" id="WP_005027626.1">
    <property type="nucleotide sequence ID" value="NZ_KE150238.1"/>
</dbReference>
<dbReference type="CDD" id="cd16922">
    <property type="entry name" value="HATPase_EvgS-ArcB-TorS-like"/>
    <property type="match status" value="1"/>
</dbReference>
<dbReference type="Gene3D" id="3.30.565.10">
    <property type="entry name" value="Histidine kinase-like ATPase, C-terminal domain"/>
    <property type="match status" value="1"/>
</dbReference>
<dbReference type="SUPFAM" id="SSF52172">
    <property type="entry name" value="CheY-like"/>
    <property type="match status" value="1"/>
</dbReference>
<dbReference type="InterPro" id="IPR004358">
    <property type="entry name" value="Sig_transdc_His_kin-like_C"/>
</dbReference>
<dbReference type="CDD" id="cd00082">
    <property type="entry name" value="HisKA"/>
    <property type="match status" value="1"/>
</dbReference>
<evidence type="ECO:0000259" key="7">
    <source>
        <dbReference type="PROSITE" id="PS50109"/>
    </source>
</evidence>
<name>E5Y6T1_BILW3</name>
<dbReference type="SUPFAM" id="SSF53850">
    <property type="entry name" value="Periplasmic binding protein-like II"/>
    <property type="match status" value="1"/>
</dbReference>
<comment type="caution">
    <text evidence="10">The sequence shown here is derived from an EMBL/GenBank/DDBJ whole genome shotgun (WGS) entry which is preliminary data.</text>
</comment>
<keyword evidence="3 5" id="KW-0597">Phosphoprotein</keyword>
<proteinExistence type="predicted"/>
<dbReference type="InterPro" id="IPR011006">
    <property type="entry name" value="CheY-like_superfamily"/>
</dbReference>
<dbReference type="CDD" id="cd00088">
    <property type="entry name" value="HPT"/>
    <property type="match status" value="1"/>
</dbReference>
<keyword evidence="11" id="KW-1185">Reference proteome</keyword>
<dbReference type="PROSITE" id="PS50109">
    <property type="entry name" value="HIS_KIN"/>
    <property type="match status" value="1"/>
</dbReference>
<dbReference type="Pfam" id="PF00497">
    <property type="entry name" value="SBP_bac_3"/>
    <property type="match status" value="1"/>
</dbReference>
<feature type="modified residue" description="Phosphohistidine" evidence="4">
    <location>
        <position position="959"/>
    </location>
</feature>
<evidence type="ECO:0000313" key="10">
    <source>
        <dbReference type="EMBL" id="EFV44272.1"/>
    </source>
</evidence>
<dbReference type="SUPFAM" id="SSF47384">
    <property type="entry name" value="Homodimeric domain of signal transducing histidine kinase"/>
    <property type="match status" value="1"/>
</dbReference>
<dbReference type="PANTHER" id="PTHR45339:SF5">
    <property type="entry name" value="HISTIDINE KINASE"/>
    <property type="match status" value="1"/>
</dbReference>
<dbReference type="PROSITE" id="PS50894">
    <property type="entry name" value="HPT"/>
    <property type="match status" value="1"/>
</dbReference>
<dbReference type="PROSITE" id="PS50110">
    <property type="entry name" value="RESPONSE_REGULATORY"/>
    <property type="match status" value="1"/>
</dbReference>
<dbReference type="InterPro" id="IPR036890">
    <property type="entry name" value="HATPase_C_sf"/>
</dbReference>
<keyword evidence="6" id="KW-0175">Coiled coil</keyword>
<dbReference type="PRINTS" id="PR00344">
    <property type="entry name" value="BCTRLSENSOR"/>
</dbReference>
<dbReference type="GeneID" id="78084185"/>
<dbReference type="HOGENOM" id="CLU_310089_0_0_7"/>
<dbReference type="InterPro" id="IPR008207">
    <property type="entry name" value="Sig_transdc_His_kin_Hpt_dom"/>
</dbReference>
<dbReference type="EC" id="2.7.13.3" evidence="2"/>
<dbReference type="Proteomes" id="UP000006034">
    <property type="component" value="Unassembled WGS sequence"/>
</dbReference>
<evidence type="ECO:0000259" key="9">
    <source>
        <dbReference type="PROSITE" id="PS50894"/>
    </source>
</evidence>
<comment type="catalytic activity">
    <reaction evidence="1">
        <text>ATP + protein L-histidine = ADP + protein N-phospho-L-histidine.</text>
        <dbReference type="EC" id="2.7.13.3"/>
    </reaction>
</comment>
<dbReference type="InterPro" id="IPR005467">
    <property type="entry name" value="His_kinase_dom"/>
</dbReference>
<dbReference type="AlphaFoldDB" id="E5Y6T1"/>
<evidence type="ECO:0000256" key="2">
    <source>
        <dbReference type="ARBA" id="ARBA00012438"/>
    </source>
</evidence>
<dbReference type="GO" id="GO:0005524">
    <property type="term" value="F:ATP binding"/>
    <property type="evidence" value="ECO:0007669"/>
    <property type="project" value="UniProtKB-KW"/>
</dbReference>
<evidence type="ECO:0000256" key="5">
    <source>
        <dbReference type="PROSITE-ProRule" id="PRU00169"/>
    </source>
</evidence>
<gene>
    <name evidence="10" type="ORF">HMPREF0179_01916</name>
</gene>
<feature type="domain" description="HPt" evidence="9">
    <location>
        <begin position="920"/>
        <end position="1023"/>
    </location>
</feature>
<dbReference type="CDD" id="cd01007">
    <property type="entry name" value="PBP2_BvgS_HisK_like"/>
    <property type="match status" value="1"/>
</dbReference>
<dbReference type="Pfam" id="PF01627">
    <property type="entry name" value="Hpt"/>
    <property type="match status" value="1"/>
</dbReference>
<feature type="modified residue" description="4-aspartylphosphate" evidence="5">
    <location>
        <position position="812"/>
    </location>
</feature>
<dbReference type="Pfam" id="PF00512">
    <property type="entry name" value="HisKA"/>
    <property type="match status" value="1"/>
</dbReference>
<organism evidence="10 11">
    <name type="scientific">Bilophila wadsworthia (strain 3_1_6)</name>
    <dbReference type="NCBI Taxonomy" id="563192"/>
    <lineage>
        <taxon>Bacteria</taxon>
        <taxon>Pseudomonadati</taxon>
        <taxon>Thermodesulfobacteriota</taxon>
        <taxon>Desulfovibrionia</taxon>
        <taxon>Desulfovibrionales</taxon>
        <taxon>Desulfovibrionaceae</taxon>
        <taxon>Bilophila</taxon>
    </lineage>
</organism>
<dbReference type="eggNOG" id="COG2205">
    <property type="taxonomic scope" value="Bacteria"/>
</dbReference>
<dbReference type="Pfam" id="PF00072">
    <property type="entry name" value="Response_reg"/>
    <property type="match status" value="1"/>
</dbReference>
<dbReference type="SMART" id="SM00387">
    <property type="entry name" value="HATPase_c"/>
    <property type="match status" value="1"/>
</dbReference>
<sequence length="1132" mass="125490">MRIFVFLGTILVIFILFTGHVLLVTKDAPDDSYLPSLESSISMLSPMTAMPQLFTPKEQTWIDEHPVITVSMTPAFIPLSDSKQLNAYAGISLDYLRLLSRIIGIQFRIEPQSNWTTALEDAKQWRTDLFAMVEPTLAVDANLLLTRPHISLPGIIVIHENAQHATSLKELAGKRVSVVYRHYWHNYLESRYPDIILDPVSNPLQGLFRVMSGHSDALVDYKASVLPKLEDNTHLRLQATSTIPAQSGLSIGVRSDWPELHSILSKALYQIQPPERELINNRWLSRQPSLHLPPRTFWTSLLGIEVVLSVLLLIIFWNFQLRRKVEERTKRLAAELEKSAKAEDLQRLNTELQQAMKAADAATEAKSRFLANISHEIRTPLHGIISFTELAYLKNNPLPRNHQRTILDLSYALLDIVNDTLDFSKIEAGEMDTDTAPFMLDEVILRVCDMTMRGSMARELECLIDIDPSTPLALLGDAGRLQQILTNLMGNAVKFTPPGGRIHLQVRHGGNLHLSENQNKAQFLFFVHDTGVGIAPDQLPQLFQPFKQADSSLTRRHGGTGLGLSIARYMVENMGGEIWVESEVGQGSTFAFSIRLALQEQVEVLGGNTFMDLQAVVVSSSDTGVRVMRRTLEALGIQCQSHIASRVGPLSVLASLGKEPLRPDLIIIDRLLGDGDCPPALRLAAELQLRCAAPVPLVLVGGPREGLAISEFKDKPYPVEVIPAITVRCVRSTLRKLFDRKKAGFRGPRLAQSPVTPDLSSVRILVAEDNPVNQEIMSVLLEETRAQLKMAGNGIEALALLEREAFDLMFLDIQMPDMDGYETIKIMRERGYVLPVVALTAHAMQSDKQRCLDAGMDAYLSKPFKQALLFDTIHSLLPEYYRVPEAQAESPARPSVPDAESWAFLPPCFSLETVIQTGLSPQQYPSILQSFARNHAQDAALFRHAVRTHDWESLRERAHALKGASANLGALHLRDMARTLELEAQSQLDKGYPNAALSTLQGRPLAALLPELEEALGEVLEAAAKLCPSDKETKPADGPSAIASKPKLDIAKLGTYYNDLVEALLQAAPGRIRIALGSLLVICNADEYPLLHTLKMHVDNYDYEAALTVLERIRPSLFSSSAPSTEPSDAAQ</sequence>
<reference evidence="10 11" key="2">
    <citation type="submission" date="2013-04" db="EMBL/GenBank/DDBJ databases">
        <title>The Genome Sequence of Bilophila wadsworthia 3_1_6.</title>
        <authorList>
            <consortium name="The Broad Institute Genomics Platform"/>
            <person name="Earl A."/>
            <person name="Ward D."/>
            <person name="Feldgarden M."/>
            <person name="Gevers D."/>
            <person name="Sibley C."/>
            <person name="Strauss J."/>
            <person name="Allen-Vercoe E."/>
            <person name="Walker B."/>
            <person name="Young S."/>
            <person name="Zeng Q."/>
            <person name="Gargeya S."/>
            <person name="Fitzgerald M."/>
            <person name="Haas B."/>
            <person name="Abouelleil A."/>
            <person name="Allen A.W."/>
            <person name="Alvarado L."/>
            <person name="Arachchi H.M."/>
            <person name="Berlin A.M."/>
            <person name="Chapman S.B."/>
            <person name="Gainer-Dewar J."/>
            <person name="Goldberg J."/>
            <person name="Griggs A."/>
            <person name="Gujja S."/>
            <person name="Hansen M."/>
            <person name="Howarth C."/>
            <person name="Imamovic A."/>
            <person name="Ireland A."/>
            <person name="Larimer J."/>
            <person name="McCowan C."/>
            <person name="Murphy C."/>
            <person name="Pearson M."/>
            <person name="Poon T.W."/>
            <person name="Priest M."/>
            <person name="Roberts A."/>
            <person name="Saif S."/>
            <person name="Shea T."/>
            <person name="Sisk P."/>
            <person name="Sykes S."/>
            <person name="Wortman J."/>
            <person name="Nusbaum C."/>
            <person name="Birren B."/>
        </authorList>
    </citation>
    <scope>NUCLEOTIDE SEQUENCE [LARGE SCALE GENOMIC DNA]</scope>
    <source>
        <strain evidence="10 11">3_1_6</strain>
    </source>
</reference>
<dbReference type="SUPFAM" id="SSF47226">
    <property type="entry name" value="Histidine-containing phosphotransfer domain, HPT domain"/>
    <property type="match status" value="1"/>
</dbReference>
<dbReference type="SUPFAM" id="SSF55874">
    <property type="entry name" value="ATPase domain of HSP90 chaperone/DNA topoisomerase II/histidine kinase"/>
    <property type="match status" value="1"/>
</dbReference>
<feature type="domain" description="Histidine kinase" evidence="7">
    <location>
        <begin position="372"/>
        <end position="598"/>
    </location>
</feature>
<evidence type="ECO:0000256" key="4">
    <source>
        <dbReference type="PROSITE-ProRule" id="PRU00110"/>
    </source>
</evidence>
<dbReference type="InterPro" id="IPR003594">
    <property type="entry name" value="HATPase_dom"/>
</dbReference>
<feature type="coiled-coil region" evidence="6">
    <location>
        <begin position="338"/>
        <end position="365"/>
    </location>
</feature>
<dbReference type="GO" id="GO:0000155">
    <property type="term" value="F:phosphorelay sensor kinase activity"/>
    <property type="evidence" value="ECO:0007669"/>
    <property type="project" value="InterPro"/>
</dbReference>
<dbReference type="Gene3D" id="3.40.50.2300">
    <property type="match status" value="1"/>
</dbReference>
<dbReference type="FunFam" id="3.30.565.10:FF:000010">
    <property type="entry name" value="Sensor histidine kinase RcsC"/>
    <property type="match status" value="1"/>
</dbReference>
<dbReference type="SMART" id="SM00388">
    <property type="entry name" value="HisKA"/>
    <property type="match status" value="1"/>
</dbReference>
<dbReference type="InterPro" id="IPR001789">
    <property type="entry name" value="Sig_transdc_resp-reg_receiver"/>
</dbReference>
<dbReference type="Gene3D" id="1.20.120.160">
    <property type="entry name" value="HPT domain"/>
    <property type="match status" value="1"/>
</dbReference>
<evidence type="ECO:0000256" key="3">
    <source>
        <dbReference type="ARBA" id="ARBA00022553"/>
    </source>
</evidence>
<dbReference type="GO" id="GO:0005886">
    <property type="term" value="C:plasma membrane"/>
    <property type="evidence" value="ECO:0007669"/>
    <property type="project" value="UniProtKB-SubCell"/>
</dbReference>
<accession>E5Y6T1</accession>
<dbReference type="CDD" id="cd17546">
    <property type="entry name" value="REC_hyHK_CKI1_RcsC-like"/>
    <property type="match status" value="1"/>
</dbReference>
<dbReference type="Gene3D" id="3.40.190.10">
    <property type="entry name" value="Periplasmic binding protein-like II"/>
    <property type="match status" value="2"/>
</dbReference>
<dbReference type="EMBL" id="ADCP02000001">
    <property type="protein sequence ID" value="EFV44272.1"/>
    <property type="molecule type" value="Genomic_DNA"/>
</dbReference>
<dbReference type="Gene3D" id="1.10.287.130">
    <property type="match status" value="1"/>
</dbReference>
<protein>
    <recommendedName>
        <fullName evidence="2">histidine kinase</fullName>
        <ecNumber evidence="2">2.7.13.3</ecNumber>
    </recommendedName>
</protein>
<dbReference type="InterPro" id="IPR001638">
    <property type="entry name" value="Solute-binding_3/MltF_N"/>
</dbReference>
<evidence type="ECO:0000256" key="1">
    <source>
        <dbReference type="ARBA" id="ARBA00000085"/>
    </source>
</evidence>
<evidence type="ECO:0000313" key="11">
    <source>
        <dbReference type="Proteomes" id="UP000006034"/>
    </source>
</evidence>
<dbReference type="STRING" id="563192.HMPREF0179_01916"/>
<dbReference type="InterPro" id="IPR003661">
    <property type="entry name" value="HisK_dim/P_dom"/>
</dbReference>
<dbReference type="InterPro" id="IPR036097">
    <property type="entry name" value="HisK_dim/P_sf"/>
</dbReference>
<dbReference type="Pfam" id="PF02518">
    <property type="entry name" value="HATPase_c"/>
    <property type="match status" value="1"/>
</dbReference>
<dbReference type="InterPro" id="IPR036641">
    <property type="entry name" value="HPT_dom_sf"/>
</dbReference>
<dbReference type="PANTHER" id="PTHR45339">
    <property type="entry name" value="HYBRID SIGNAL TRANSDUCTION HISTIDINE KINASE J"/>
    <property type="match status" value="1"/>
</dbReference>
<dbReference type="SMART" id="SM00062">
    <property type="entry name" value="PBPb"/>
    <property type="match status" value="1"/>
</dbReference>
<evidence type="ECO:0000259" key="8">
    <source>
        <dbReference type="PROSITE" id="PS50110"/>
    </source>
</evidence>
<reference evidence="10 11" key="1">
    <citation type="submission" date="2010-10" db="EMBL/GenBank/DDBJ databases">
        <authorList>
            <consortium name="The Broad Institute Genome Sequencing Platform"/>
            <person name="Ward D."/>
            <person name="Earl A."/>
            <person name="Feldgarden M."/>
            <person name="Young S.K."/>
            <person name="Gargeya S."/>
            <person name="Zeng Q."/>
            <person name="Alvarado L."/>
            <person name="Berlin A."/>
            <person name="Bochicchio J."/>
            <person name="Chapman S.B."/>
            <person name="Chen Z."/>
            <person name="Freedman E."/>
            <person name="Gellesch M."/>
            <person name="Goldberg J."/>
            <person name="Griggs A."/>
            <person name="Gujja S."/>
            <person name="Heilman E."/>
            <person name="Heiman D."/>
            <person name="Howarth C."/>
            <person name="Mehta T."/>
            <person name="Neiman D."/>
            <person name="Pearson M."/>
            <person name="Roberts A."/>
            <person name="Saif S."/>
            <person name="Shea T."/>
            <person name="Shenoy N."/>
            <person name="Sisk P."/>
            <person name="Stolte C."/>
            <person name="Sykes S."/>
            <person name="White J."/>
            <person name="Yandava C."/>
            <person name="Allen-Vercoe E."/>
            <person name="Sibley C."/>
            <person name="Ambrose C.E."/>
            <person name="Strauss J."/>
            <person name="Daigneault M."/>
            <person name="Haas B."/>
            <person name="Nusbaum C."/>
            <person name="Birren B."/>
        </authorList>
    </citation>
    <scope>NUCLEOTIDE SEQUENCE [LARGE SCALE GENOMIC DNA]</scope>
    <source>
        <strain evidence="10 11">3_1_6</strain>
    </source>
</reference>